<dbReference type="SUPFAM" id="SSF55729">
    <property type="entry name" value="Acyl-CoA N-acyltransferases (Nat)"/>
    <property type="match status" value="1"/>
</dbReference>
<dbReference type="PROSITE" id="PS51186">
    <property type="entry name" value="GNAT"/>
    <property type="match status" value="1"/>
</dbReference>
<evidence type="ECO:0000259" key="1">
    <source>
        <dbReference type="PROSITE" id="PS51186"/>
    </source>
</evidence>
<dbReference type="InterPro" id="IPR016181">
    <property type="entry name" value="Acyl_CoA_acyltransferase"/>
</dbReference>
<name>A0A4R6LA28_9FIRM</name>
<organism evidence="2 3">
    <name type="scientific">Halanaerobium saccharolyticum</name>
    <dbReference type="NCBI Taxonomy" id="43595"/>
    <lineage>
        <taxon>Bacteria</taxon>
        <taxon>Bacillati</taxon>
        <taxon>Bacillota</taxon>
        <taxon>Clostridia</taxon>
        <taxon>Halanaerobiales</taxon>
        <taxon>Halanaerobiaceae</taxon>
        <taxon>Halanaerobium</taxon>
    </lineage>
</organism>
<dbReference type="OrthoDB" id="9796381at2"/>
<dbReference type="InterPro" id="IPR000182">
    <property type="entry name" value="GNAT_dom"/>
</dbReference>
<dbReference type="AlphaFoldDB" id="A0A4R6LA28"/>
<dbReference type="Pfam" id="PF00583">
    <property type="entry name" value="Acetyltransf_1"/>
    <property type="match status" value="1"/>
</dbReference>
<feature type="domain" description="N-acetyltransferase" evidence="1">
    <location>
        <begin position="1"/>
        <end position="170"/>
    </location>
</feature>
<evidence type="ECO:0000313" key="3">
    <source>
        <dbReference type="Proteomes" id="UP000295064"/>
    </source>
</evidence>
<keyword evidence="2" id="KW-0808">Transferase</keyword>
<evidence type="ECO:0000313" key="2">
    <source>
        <dbReference type="EMBL" id="TDO72693.1"/>
    </source>
</evidence>
<dbReference type="EMBL" id="SNWX01000043">
    <property type="protein sequence ID" value="TDO72693.1"/>
    <property type="molecule type" value="Genomic_DNA"/>
</dbReference>
<dbReference type="GO" id="GO:0016747">
    <property type="term" value="F:acyltransferase activity, transferring groups other than amino-acyl groups"/>
    <property type="evidence" value="ECO:0007669"/>
    <property type="project" value="InterPro"/>
</dbReference>
<sequence>MNFRKAENRDIPEIIKIINEAQNYLRKQGIDQWQNNYPNSETIKDDIKQGNSYLIQQGRQVIATAAIIFAEDSTYNYIEAGEWISEGKYGVVHRVAVAEEYKGQGIMAEIFKNTYKLASRENAESIRIDTHPENLAMQRAIEKESFTYCGIIYTSEGGKRLAYEKLISKT</sequence>
<protein>
    <submittedName>
        <fullName evidence="2">RimJ/RimL family protein N-acetyltransferase</fullName>
    </submittedName>
</protein>
<dbReference type="Gene3D" id="3.40.630.30">
    <property type="match status" value="1"/>
</dbReference>
<gene>
    <name evidence="2" type="ORF">DFR79_1439</name>
</gene>
<accession>A0A4R6LA28</accession>
<dbReference type="Proteomes" id="UP000295064">
    <property type="component" value="Unassembled WGS sequence"/>
</dbReference>
<dbReference type="CDD" id="cd04301">
    <property type="entry name" value="NAT_SF"/>
    <property type="match status" value="1"/>
</dbReference>
<dbReference type="RefSeq" id="WP_133516342.1">
    <property type="nucleotide sequence ID" value="NZ_SNWX01000043.1"/>
</dbReference>
<comment type="caution">
    <text evidence="2">The sequence shown here is derived from an EMBL/GenBank/DDBJ whole genome shotgun (WGS) entry which is preliminary data.</text>
</comment>
<proteinExistence type="predicted"/>
<reference evidence="2 3" key="1">
    <citation type="submission" date="2019-03" db="EMBL/GenBank/DDBJ databases">
        <title>Subsurface microbial communities from deep shales in Ohio and West Virginia, USA.</title>
        <authorList>
            <person name="Wrighton K."/>
        </authorList>
    </citation>
    <scope>NUCLEOTIDE SEQUENCE [LARGE SCALE GENOMIC DNA]</scope>
    <source>
        <strain evidence="2 3">MA284_T2</strain>
    </source>
</reference>